<name>A0ACB8ZB54_9ASTR</name>
<evidence type="ECO:0000313" key="2">
    <source>
        <dbReference type="Proteomes" id="UP001056120"/>
    </source>
</evidence>
<dbReference type="Proteomes" id="UP001056120">
    <property type="component" value="Linkage Group LG26"/>
</dbReference>
<sequence>MFSSIDGLLKASYLAGNFDLKFGRVWESCCDNTAAVFVEDLARMLLHTKDTITSNPCFEKFHFVKFAQEYLVFSLLLSASIDTWMAPILNYRPEVSFHWKSRKPTNSGQRPPNTRLHPLLLLEAAVQDVDVGRRILPKWTEQFDSGIQASFCEIKSEDDCIYKSKIQRMIYGGGGGCGDGEDYDVGDHDRELNLSSLMLSSTLASFCTKIVTGNSRKAVVATEHLFHDGWFEYEILVWWKQGFGVSSFGLCKAQLQLLWYGLCCLSISDIDRLPTKTQS</sequence>
<keyword evidence="2" id="KW-1185">Reference proteome</keyword>
<organism evidence="1 2">
    <name type="scientific">Smallanthus sonchifolius</name>
    <dbReference type="NCBI Taxonomy" id="185202"/>
    <lineage>
        <taxon>Eukaryota</taxon>
        <taxon>Viridiplantae</taxon>
        <taxon>Streptophyta</taxon>
        <taxon>Embryophyta</taxon>
        <taxon>Tracheophyta</taxon>
        <taxon>Spermatophyta</taxon>
        <taxon>Magnoliopsida</taxon>
        <taxon>eudicotyledons</taxon>
        <taxon>Gunneridae</taxon>
        <taxon>Pentapetalae</taxon>
        <taxon>asterids</taxon>
        <taxon>campanulids</taxon>
        <taxon>Asterales</taxon>
        <taxon>Asteraceae</taxon>
        <taxon>Asteroideae</taxon>
        <taxon>Heliantheae alliance</taxon>
        <taxon>Millerieae</taxon>
        <taxon>Smallanthus</taxon>
    </lineage>
</organism>
<evidence type="ECO:0000313" key="1">
    <source>
        <dbReference type="EMBL" id="KAI3694838.1"/>
    </source>
</evidence>
<reference evidence="1 2" key="2">
    <citation type="journal article" date="2022" name="Mol. Ecol. Resour.">
        <title>The genomes of chicory, endive, great burdock and yacon provide insights into Asteraceae paleo-polyploidization history and plant inulin production.</title>
        <authorList>
            <person name="Fan W."/>
            <person name="Wang S."/>
            <person name="Wang H."/>
            <person name="Wang A."/>
            <person name="Jiang F."/>
            <person name="Liu H."/>
            <person name="Zhao H."/>
            <person name="Xu D."/>
            <person name="Zhang Y."/>
        </authorList>
    </citation>
    <scope>NUCLEOTIDE SEQUENCE [LARGE SCALE GENOMIC DNA]</scope>
    <source>
        <strain evidence="2">cv. Yunnan</strain>
        <tissue evidence="1">Leaves</tissue>
    </source>
</reference>
<accession>A0ACB8ZB54</accession>
<dbReference type="EMBL" id="CM042043">
    <property type="protein sequence ID" value="KAI3694838.1"/>
    <property type="molecule type" value="Genomic_DNA"/>
</dbReference>
<reference evidence="2" key="1">
    <citation type="journal article" date="2022" name="Mol. Ecol. Resour.">
        <title>The genomes of chicory, endive, great burdock and yacon provide insights into Asteraceae palaeo-polyploidization history and plant inulin production.</title>
        <authorList>
            <person name="Fan W."/>
            <person name="Wang S."/>
            <person name="Wang H."/>
            <person name="Wang A."/>
            <person name="Jiang F."/>
            <person name="Liu H."/>
            <person name="Zhao H."/>
            <person name="Xu D."/>
            <person name="Zhang Y."/>
        </authorList>
    </citation>
    <scope>NUCLEOTIDE SEQUENCE [LARGE SCALE GENOMIC DNA]</scope>
    <source>
        <strain evidence="2">cv. Yunnan</strain>
    </source>
</reference>
<protein>
    <submittedName>
        <fullName evidence="1">Uncharacterized protein</fullName>
    </submittedName>
</protein>
<gene>
    <name evidence="1" type="ORF">L1987_77819</name>
</gene>
<comment type="caution">
    <text evidence="1">The sequence shown here is derived from an EMBL/GenBank/DDBJ whole genome shotgun (WGS) entry which is preliminary data.</text>
</comment>
<proteinExistence type="predicted"/>